<keyword evidence="2" id="KW-0812">Transmembrane</keyword>
<accession>A0AA97P239</accession>
<name>A0AA97P239_PYRO3</name>
<proteinExistence type="predicted"/>
<keyword evidence="2" id="KW-1133">Transmembrane helix</keyword>
<feature type="transmembrane region" description="Helical" evidence="2">
    <location>
        <begin position="146"/>
        <end position="168"/>
    </location>
</feature>
<feature type="compositionally biased region" description="Polar residues" evidence="1">
    <location>
        <begin position="18"/>
        <end position="28"/>
    </location>
</feature>
<feature type="region of interest" description="Disordered" evidence="1">
    <location>
        <begin position="1"/>
        <end position="49"/>
    </location>
</feature>
<dbReference type="EMBL" id="JH793057">
    <property type="protein sequence ID" value="ELQ40514.1"/>
    <property type="molecule type" value="Genomic_DNA"/>
</dbReference>
<dbReference type="AlphaFoldDB" id="A0AA97P239"/>
<evidence type="ECO:0000256" key="2">
    <source>
        <dbReference type="SAM" id="Phobius"/>
    </source>
</evidence>
<evidence type="ECO:0000313" key="3">
    <source>
        <dbReference type="EMBL" id="ELQ40514.1"/>
    </source>
</evidence>
<evidence type="ECO:0000256" key="1">
    <source>
        <dbReference type="SAM" id="MobiDB-lite"/>
    </source>
</evidence>
<sequence>MDETRPREGTSADKTFIPTGQSKQSLLTSPHPGPESIPSPQSVPDAGAAAAAAAASPVMQIYHQQHSGGIEVVHDSYGLHPSCARCNNVSSSQVNSMSEEKIAVVSPHTVAASSWPESNSQTTWNSTASQVPAREKRICGLRPTTLFLSLSNILFVLGLVALGVYHAMATKGGNTNQPVAEAGVCVAPTNNNTTNATSKPSDSRNPNICFDTTTPPAARSQYGVTRADCPRDGDKRYTVPGTNMTFTRTCGIDFKDNDLGWLPTPTMEDCLALCAQLNLYPSSGRGSCLGVTWVFGGTQGEGMSFCYPKYKVDTRGAGGNDKESAILVTGGAA</sequence>
<feature type="compositionally biased region" description="Basic and acidic residues" evidence="1">
    <location>
        <begin position="1"/>
        <end position="11"/>
    </location>
</feature>
<dbReference type="Proteomes" id="UP000011086">
    <property type="component" value="Unassembled WGS sequence"/>
</dbReference>
<protein>
    <submittedName>
        <fullName evidence="3">Uncharacterized protein</fullName>
    </submittedName>
</protein>
<keyword evidence="2" id="KW-0472">Membrane</keyword>
<gene>
    <name evidence="3" type="ORF">OOU_Y34scaffold00429g9</name>
</gene>
<organism evidence="3">
    <name type="scientific">Pyricularia oryzae (strain Y34)</name>
    <name type="common">Rice blast fungus</name>
    <name type="synonym">Magnaporthe oryzae</name>
    <dbReference type="NCBI Taxonomy" id="1143189"/>
    <lineage>
        <taxon>Eukaryota</taxon>
        <taxon>Fungi</taxon>
        <taxon>Dikarya</taxon>
        <taxon>Ascomycota</taxon>
        <taxon>Pezizomycotina</taxon>
        <taxon>Sordariomycetes</taxon>
        <taxon>Sordariomycetidae</taxon>
        <taxon>Magnaporthales</taxon>
        <taxon>Pyriculariaceae</taxon>
        <taxon>Pyricularia</taxon>
    </lineage>
</organism>
<reference evidence="3" key="1">
    <citation type="journal article" date="2012" name="PLoS Genet.">
        <title>Comparative analysis of the genomes of two field isolates of the rice blast fungus Magnaporthe oryzae.</title>
        <authorList>
            <person name="Xue M."/>
            <person name="Yang J."/>
            <person name="Li Z."/>
            <person name="Hu S."/>
            <person name="Yao N."/>
            <person name="Dean R.A."/>
            <person name="Zhao W."/>
            <person name="Shen M."/>
            <person name="Zhang H."/>
            <person name="Li C."/>
            <person name="Liu L."/>
            <person name="Cao L."/>
            <person name="Xu X."/>
            <person name="Xing Y."/>
            <person name="Hsiang T."/>
            <person name="Zhang Z."/>
            <person name="Xu J.R."/>
            <person name="Peng Y.L."/>
        </authorList>
    </citation>
    <scope>NUCLEOTIDE SEQUENCE</scope>
    <source>
        <strain evidence="3">Y34</strain>
    </source>
</reference>